<evidence type="ECO:0000313" key="8">
    <source>
        <dbReference type="EMBL" id="SQK75168.1"/>
    </source>
</evidence>
<comment type="subcellular location">
    <subcellularLocation>
        <location evidence="1">Cell inner membrane</location>
    </subcellularLocation>
</comment>
<dbReference type="GO" id="GO:0005886">
    <property type="term" value="C:plasma membrane"/>
    <property type="evidence" value="ECO:0007669"/>
    <property type="project" value="UniProtKB-SubCell"/>
</dbReference>
<dbReference type="KEGG" id="tpty:NCTC11468_02098"/>
<evidence type="ECO:0000256" key="7">
    <source>
        <dbReference type="SAM" id="Phobius"/>
    </source>
</evidence>
<keyword evidence="5 7" id="KW-1133">Transmembrane helix</keyword>
<evidence type="ECO:0000256" key="2">
    <source>
        <dbReference type="ARBA" id="ARBA00022475"/>
    </source>
</evidence>
<dbReference type="PANTHER" id="PTHR30462">
    <property type="entry name" value="INTERMEMBRANE TRANSPORT PROTEIN PQIB-RELATED"/>
    <property type="match status" value="1"/>
</dbReference>
<dbReference type="EMBL" id="LS483499">
    <property type="protein sequence ID" value="SQK75168.1"/>
    <property type="molecule type" value="Genomic_DNA"/>
</dbReference>
<keyword evidence="2" id="KW-1003">Cell membrane</keyword>
<dbReference type="Proteomes" id="UP000248758">
    <property type="component" value="Chromosome 1"/>
</dbReference>
<keyword evidence="4 7" id="KW-0812">Transmembrane</keyword>
<sequence>MVSAGNVLTAAMVTFGAIGAPVTLVLAIFYLLIGHWLGMNLRPVLLMLEKLKEWVMLDIYLVGIAVAAIKVQDYAALTAGYGLAAFITLTVLSLLTLINLNPQSLWQTFYPQKAVAAAPEKIIVCLHCHFSGLPDDRGRCPRCHTPLDKRRPHSLQKTWAALIASIILLFPANLLPISVIYLNGSQQADTIFPVFYPSGPETSRSPWSCLLPVFWYRSAKY</sequence>
<evidence type="ECO:0000256" key="6">
    <source>
        <dbReference type="ARBA" id="ARBA00023136"/>
    </source>
</evidence>
<evidence type="ECO:0000256" key="4">
    <source>
        <dbReference type="ARBA" id="ARBA00022692"/>
    </source>
</evidence>
<name>A0A2X5NNR6_9GAMM</name>
<dbReference type="PANTHER" id="PTHR30462:SF1">
    <property type="entry name" value="INTERMEMBRANE TRANSPORT PROTEIN YEBS"/>
    <property type="match status" value="1"/>
</dbReference>
<dbReference type="Pfam" id="PF04403">
    <property type="entry name" value="PqiA"/>
    <property type="match status" value="2"/>
</dbReference>
<feature type="transmembrane region" description="Helical" evidence="7">
    <location>
        <begin position="159"/>
        <end position="182"/>
    </location>
</feature>
<evidence type="ECO:0000256" key="3">
    <source>
        <dbReference type="ARBA" id="ARBA00022519"/>
    </source>
</evidence>
<feature type="transmembrane region" description="Helical" evidence="7">
    <location>
        <begin position="78"/>
        <end position="100"/>
    </location>
</feature>
<dbReference type="InterPro" id="IPR051800">
    <property type="entry name" value="PqiA-PqiB_transport"/>
</dbReference>
<evidence type="ECO:0000256" key="1">
    <source>
        <dbReference type="ARBA" id="ARBA00004533"/>
    </source>
</evidence>
<evidence type="ECO:0000313" key="9">
    <source>
        <dbReference type="Proteomes" id="UP000248758"/>
    </source>
</evidence>
<protein>
    <submittedName>
        <fullName evidence="8">Inner membrane protein yebS</fullName>
    </submittedName>
</protein>
<feature type="transmembrane region" description="Helical" evidence="7">
    <location>
        <begin position="54"/>
        <end position="72"/>
    </location>
</feature>
<dbReference type="AlphaFoldDB" id="A0A2X5NNR6"/>
<accession>A0A2X5NNR6</accession>
<keyword evidence="6 7" id="KW-0472">Membrane</keyword>
<feature type="transmembrane region" description="Helical" evidence="7">
    <location>
        <begin position="12"/>
        <end position="33"/>
    </location>
</feature>
<proteinExistence type="predicted"/>
<gene>
    <name evidence="8" type="primary">yebS_4</name>
    <name evidence="8" type="ORF">NCTC11468_02098</name>
</gene>
<keyword evidence="3" id="KW-0997">Cell inner membrane</keyword>
<dbReference type="InterPro" id="IPR007498">
    <property type="entry name" value="PqiA-like"/>
</dbReference>
<reference evidence="8 9" key="1">
    <citation type="submission" date="2018-06" db="EMBL/GenBank/DDBJ databases">
        <authorList>
            <consortium name="Pathogen Informatics"/>
            <person name="Doyle S."/>
        </authorList>
    </citation>
    <scope>NUCLEOTIDE SEQUENCE [LARGE SCALE GENOMIC DNA]</scope>
    <source>
        <strain evidence="8 9">NCTC11468</strain>
    </source>
</reference>
<evidence type="ECO:0000256" key="5">
    <source>
        <dbReference type="ARBA" id="ARBA00022989"/>
    </source>
</evidence>
<organism evidence="8 9">
    <name type="scientific">Tatumella ptyseos</name>
    <dbReference type="NCBI Taxonomy" id="82987"/>
    <lineage>
        <taxon>Bacteria</taxon>
        <taxon>Pseudomonadati</taxon>
        <taxon>Pseudomonadota</taxon>
        <taxon>Gammaproteobacteria</taxon>
        <taxon>Enterobacterales</taxon>
        <taxon>Erwiniaceae</taxon>
        <taxon>Tatumella</taxon>
    </lineage>
</organism>